<dbReference type="PROSITE" id="PS50405">
    <property type="entry name" value="GST_CTER"/>
    <property type="match status" value="1"/>
</dbReference>
<organism evidence="3 4">
    <name type="scientific">Marinobacterium rhizophilum</name>
    <dbReference type="NCBI Taxonomy" id="420402"/>
    <lineage>
        <taxon>Bacteria</taxon>
        <taxon>Pseudomonadati</taxon>
        <taxon>Pseudomonadota</taxon>
        <taxon>Gammaproteobacteria</taxon>
        <taxon>Oceanospirillales</taxon>
        <taxon>Oceanospirillaceae</taxon>
        <taxon>Marinobacterium</taxon>
    </lineage>
</organism>
<dbReference type="PANTHER" id="PTHR44051:SF8">
    <property type="entry name" value="GLUTATHIONE S-TRANSFERASE GSTA"/>
    <property type="match status" value="1"/>
</dbReference>
<sequence>MYRLYYVPGACSLATQVVIHQLGQAVEIINKQQVSDFNAINPTGMVPVLVDNGKTLLEGAAVMLYLLNKHQNTMLPSAGAAREQAIQDIMFSNATMHPAYGRLFFIDQYIADEKVKQSSFEAAAQAITSLWQVVEQQLATQDFLGGDQPSAADIMLTVYSRWGASFPVEIPLGHNTRKMVDAVQAMTSFQRALTAEQRQSAA</sequence>
<accession>A0ABY5HGH2</accession>
<evidence type="ECO:0000313" key="4">
    <source>
        <dbReference type="Proteomes" id="UP001058461"/>
    </source>
</evidence>
<feature type="domain" description="GST N-terminal" evidence="1">
    <location>
        <begin position="1"/>
        <end position="74"/>
    </location>
</feature>
<dbReference type="InterPro" id="IPR036282">
    <property type="entry name" value="Glutathione-S-Trfase_C_sf"/>
</dbReference>
<dbReference type="SFLD" id="SFLDS00019">
    <property type="entry name" value="Glutathione_Transferase_(cytos"/>
    <property type="match status" value="1"/>
</dbReference>
<dbReference type="Pfam" id="PF13417">
    <property type="entry name" value="GST_N_3"/>
    <property type="match status" value="1"/>
</dbReference>
<gene>
    <name evidence="3" type="ORF">KDW95_16855</name>
</gene>
<reference evidence="3" key="1">
    <citation type="submission" date="2021-04" db="EMBL/GenBank/DDBJ databases">
        <title>Oceanospirillales bacteria with DddD are important DMSP degraders in coastal seawater.</title>
        <authorList>
            <person name="Liu J."/>
        </authorList>
    </citation>
    <scope>NUCLEOTIDE SEQUENCE</scope>
    <source>
        <strain evidence="3">D13-1</strain>
    </source>
</reference>
<name>A0ABY5HGH2_9GAMM</name>
<dbReference type="Pfam" id="PF13410">
    <property type="entry name" value="GST_C_2"/>
    <property type="match status" value="1"/>
</dbReference>
<dbReference type="SUPFAM" id="SSF52833">
    <property type="entry name" value="Thioredoxin-like"/>
    <property type="match status" value="1"/>
</dbReference>
<dbReference type="EMBL" id="CP073347">
    <property type="protein sequence ID" value="UTW10931.1"/>
    <property type="molecule type" value="Genomic_DNA"/>
</dbReference>
<dbReference type="RefSeq" id="WP_255852984.1">
    <property type="nucleotide sequence ID" value="NZ_CP073347.1"/>
</dbReference>
<protein>
    <submittedName>
        <fullName evidence="3">Glutathione S-transferase family protein</fullName>
    </submittedName>
</protein>
<dbReference type="PANTHER" id="PTHR44051">
    <property type="entry name" value="GLUTATHIONE S-TRANSFERASE-RELATED"/>
    <property type="match status" value="1"/>
</dbReference>
<dbReference type="InterPro" id="IPR036249">
    <property type="entry name" value="Thioredoxin-like_sf"/>
</dbReference>
<proteinExistence type="predicted"/>
<dbReference type="Proteomes" id="UP001058461">
    <property type="component" value="Chromosome"/>
</dbReference>
<dbReference type="InterPro" id="IPR004045">
    <property type="entry name" value="Glutathione_S-Trfase_N"/>
</dbReference>
<dbReference type="InterPro" id="IPR040079">
    <property type="entry name" value="Glutathione_S-Trfase"/>
</dbReference>
<keyword evidence="4" id="KW-1185">Reference proteome</keyword>
<dbReference type="PROSITE" id="PS50404">
    <property type="entry name" value="GST_NTER"/>
    <property type="match status" value="1"/>
</dbReference>
<evidence type="ECO:0000259" key="2">
    <source>
        <dbReference type="PROSITE" id="PS50405"/>
    </source>
</evidence>
<dbReference type="InterPro" id="IPR010987">
    <property type="entry name" value="Glutathione-S-Trfase_C-like"/>
</dbReference>
<dbReference type="CDD" id="cd03057">
    <property type="entry name" value="GST_N_Beta"/>
    <property type="match status" value="1"/>
</dbReference>
<dbReference type="SFLD" id="SFLDG00358">
    <property type="entry name" value="Main_(cytGST)"/>
    <property type="match status" value="1"/>
</dbReference>
<feature type="domain" description="GST C-terminal" evidence="2">
    <location>
        <begin position="78"/>
        <end position="202"/>
    </location>
</feature>
<dbReference type="SUPFAM" id="SSF47616">
    <property type="entry name" value="GST C-terminal domain-like"/>
    <property type="match status" value="1"/>
</dbReference>
<evidence type="ECO:0000259" key="1">
    <source>
        <dbReference type="PROSITE" id="PS50404"/>
    </source>
</evidence>
<evidence type="ECO:0000313" key="3">
    <source>
        <dbReference type="EMBL" id="UTW10931.1"/>
    </source>
</evidence>
<dbReference type="Gene3D" id="1.20.1050.10">
    <property type="match status" value="1"/>
</dbReference>
<dbReference type="Gene3D" id="3.40.30.10">
    <property type="entry name" value="Glutaredoxin"/>
    <property type="match status" value="1"/>
</dbReference>